<dbReference type="Proteomes" id="UP000198307">
    <property type="component" value="Unassembled WGS sequence"/>
</dbReference>
<keyword evidence="4" id="KW-1185">Reference proteome</keyword>
<dbReference type="SMART" id="SM01152">
    <property type="entry name" value="DUF167"/>
    <property type="match status" value="1"/>
</dbReference>
<dbReference type="SUPFAM" id="SSF69786">
    <property type="entry name" value="YggU-like"/>
    <property type="match status" value="1"/>
</dbReference>
<dbReference type="Gene3D" id="3.30.1200.10">
    <property type="entry name" value="YggU-like"/>
    <property type="match status" value="1"/>
</dbReference>
<dbReference type="InterPro" id="IPR036591">
    <property type="entry name" value="YggU-like_sf"/>
</dbReference>
<dbReference type="RefSeq" id="WP_089343311.1">
    <property type="nucleotide sequence ID" value="NZ_CP067129.1"/>
</dbReference>
<comment type="similarity">
    <text evidence="1 2">Belongs to the UPF0235 family.</text>
</comment>
<dbReference type="NCBIfam" id="TIGR00251">
    <property type="entry name" value="DUF167 family protein"/>
    <property type="match status" value="1"/>
</dbReference>
<dbReference type="GO" id="GO:0005737">
    <property type="term" value="C:cytoplasm"/>
    <property type="evidence" value="ECO:0007669"/>
    <property type="project" value="TreeGrafter"/>
</dbReference>
<reference evidence="3 4" key="1">
    <citation type="submission" date="2017-07" db="EMBL/GenBank/DDBJ databases">
        <authorList>
            <person name="Sun Z.S."/>
            <person name="Albrecht U."/>
            <person name="Echele G."/>
            <person name="Lee C.C."/>
        </authorList>
    </citation>
    <scope>NUCLEOTIDE SEQUENCE [LARGE SCALE GENOMIC DNA]</scope>
    <source>
        <strain evidence="3 4">DSM 14827</strain>
    </source>
</reference>
<protein>
    <recommendedName>
        <fullName evidence="2">UPF0235 protein SAMN05444959_102420</fullName>
    </recommendedName>
</protein>
<evidence type="ECO:0000313" key="3">
    <source>
        <dbReference type="EMBL" id="SNT71900.1"/>
    </source>
</evidence>
<dbReference type="PANTHER" id="PTHR13420">
    <property type="entry name" value="UPF0235 PROTEIN C15ORF40"/>
    <property type="match status" value="1"/>
</dbReference>
<evidence type="ECO:0000256" key="1">
    <source>
        <dbReference type="ARBA" id="ARBA00010364"/>
    </source>
</evidence>
<sequence>MTDLTHLAKPGTQIPVRATPQAGRNEIRVEDGQIRIYVTVTPEKGKANERIRKLLAKALGIAKSRLVLMRGETSRDKLFRVD</sequence>
<dbReference type="EMBL" id="FZQB01000002">
    <property type="protein sequence ID" value="SNT71900.1"/>
    <property type="molecule type" value="Genomic_DNA"/>
</dbReference>
<evidence type="ECO:0000256" key="2">
    <source>
        <dbReference type="HAMAP-Rule" id="MF_00634"/>
    </source>
</evidence>
<proteinExistence type="inferred from homology"/>
<evidence type="ECO:0000313" key="4">
    <source>
        <dbReference type="Proteomes" id="UP000198307"/>
    </source>
</evidence>
<dbReference type="InterPro" id="IPR003746">
    <property type="entry name" value="DUF167"/>
</dbReference>
<dbReference type="OrthoDB" id="3176309at2"/>
<gene>
    <name evidence="3" type="ORF">SAMN05444959_102420</name>
</gene>
<dbReference type="AlphaFoldDB" id="A0A239PP20"/>
<dbReference type="PANTHER" id="PTHR13420:SF7">
    <property type="entry name" value="UPF0235 PROTEIN C15ORF40"/>
    <property type="match status" value="1"/>
</dbReference>
<accession>A0A239PP20</accession>
<name>A0A239PP20_9RHOB</name>
<dbReference type="HAMAP" id="MF_00634">
    <property type="entry name" value="UPF0235"/>
    <property type="match status" value="1"/>
</dbReference>
<dbReference type="Pfam" id="PF02594">
    <property type="entry name" value="DUF167"/>
    <property type="match status" value="1"/>
</dbReference>
<organism evidence="3 4">
    <name type="scientific">Paracoccus seriniphilus</name>
    <dbReference type="NCBI Taxonomy" id="184748"/>
    <lineage>
        <taxon>Bacteria</taxon>
        <taxon>Pseudomonadati</taxon>
        <taxon>Pseudomonadota</taxon>
        <taxon>Alphaproteobacteria</taxon>
        <taxon>Rhodobacterales</taxon>
        <taxon>Paracoccaceae</taxon>
        <taxon>Paracoccus</taxon>
    </lineage>
</organism>